<organism evidence="2">
    <name type="scientific">marine metagenome</name>
    <dbReference type="NCBI Taxonomy" id="408172"/>
    <lineage>
        <taxon>unclassified sequences</taxon>
        <taxon>metagenomes</taxon>
        <taxon>ecological metagenomes</taxon>
    </lineage>
</organism>
<keyword evidence="1" id="KW-0812">Transmembrane</keyword>
<keyword evidence="1" id="KW-1133">Transmembrane helix</keyword>
<accession>A0A383B424</accession>
<evidence type="ECO:0000313" key="2">
    <source>
        <dbReference type="EMBL" id="SVE14867.1"/>
    </source>
</evidence>
<feature type="transmembrane region" description="Helical" evidence="1">
    <location>
        <begin position="81"/>
        <end position="101"/>
    </location>
</feature>
<name>A0A383B424_9ZZZZ</name>
<feature type="transmembrane region" description="Helical" evidence="1">
    <location>
        <begin position="47"/>
        <end position="69"/>
    </location>
</feature>
<proteinExistence type="predicted"/>
<evidence type="ECO:0000256" key="1">
    <source>
        <dbReference type="SAM" id="Phobius"/>
    </source>
</evidence>
<dbReference type="EMBL" id="UINC01197399">
    <property type="protein sequence ID" value="SVE14867.1"/>
    <property type="molecule type" value="Genomic_DNA"/>
</dbReference>
<gene>
    <name evidence="2" type="ORF">METZ01_LOCUS467721</name>
</gene>
<sequence length="179" mass="18180">MMNDTNGAAESGFSNSGFASVPVVLAALLVLFLGADYAANGAMENDGYTQVLILPAVAALAAALGRTGAVVSLGSHSRHRAVVTIAFIGVAGIISMAYNLFGSIGNLGAFTFALVGISTFLLVSSNRREESTILLAVVIGFHLAVSHAANSAMDTSSWAGNAPDLIDVERAAAASVFFA</sequence>
<feature type="transmembrane region" description="Helical" evidence="1">
    <location>
        <begin position="132"/>
        <end position="149"/>
    </location>
</feature>
<feature type="transmembrane region" description="Helical" evidence="1">
    <location>
        <begin position="12"/>
        <end position="35"/>
    </location>
</feature>
<feature type="transmembrane region" description="Helical" evidence="1">
    <location>
        <begin position="107"/>
        <end position="125"/>
    </location>
</feature>
<feature type="non-terminal residue" evidence="2">
    <location>
        <position position="179"/>
    </location>
</feature>
<keyword evidence="1" id="KW-0472">Membrane</keyword>
<dbReference type="AlphaFoldDB" id="A0A383B424"/>
<protein>
    <submittedName>
        <fullName evidence="2">Uncharacterized protein</fullName>
    </submittedName>
</protein>
<reference evidence="2" key="1">
    <citation type="submission" date="2018-05" db="EMBL/GenBank/DDBJ databases">
        <authorList>
            <person name="Lanie J.A."/>
            <person name="Ng W.-L."/>
            <person name="Kazmierczak K.M."/>
            <person name="Andrzejewski T.M."/>
            <person name="Davidsen T.M."/>
            <person name="Wayne K.J."/>
            <person name="Tettelin H."/>
            <person name="Glass J.I."/>
            <person name="Rusch D."/>
            <person name="Podicherti R."/>
            <person name="Tsui H.-C.T."/>
            <person name="Winkler M.E."/>
        </authorList>
    </citation>
    <scope>NUCLEOTIDE SEQUENCE</scope>
</reference>